<organism evidence="2 3">
    <name type="scientific">Streptomyces olivochromogenes</name>
    <dbReference type="NCBI Taxonomy" id="1963"/>
    <lineage>
        <taxon>Bacteria</taxon>
        <taxon>Bacillati</taxon>
        <taxon>Actinomycetota</taxon>
        <taxon>Actinomycetes</taxon>
        <taxon>Kitasatosporales</taxon>
        <taxon>Streptomycetaceae</taxon>
        <taxon>Streptomyces</taxon>
    </lineage>
</organism>
<keyword evidence="1" id="KW-0732">Signal</keyword>
<protein>
    <submittedName>
        <fullName evidence="2">Uncharacterized protein</fullName>
    </submittedName>
</protein>
<dbReference type="EMBL" id="BDQI01000043">
    <property type="protein sequence ID" value="GAX58000.1"/>
    <property type="molecule type" value="Genomic_DNA"/>
</dbReference>
<gene>
    <name evidence="2" type="ORF">SO3561_09571</name>
</gene>
<reference evidence="3" key="1">
    <citation type="submission" date="2017-05" db="EMBL/GenBank/DDBJ databases">
        <title>Streptomyces olivochromogenes NBRC 3561 whole genome shotgun sequence.</title>
        <authorList>
            <person name="Dohra H."/>
            <person name="Kodani S."/>
        </authorList>
    </citation>
    <scope>NUCLEOTIDE SEQUENCE [LARGE SCALE GENOMIC DNA]</scope>
    <source>
        <strain evidence="3">NBRC 3561</strain>
    </source>
</reference>
<dbReference type="AlphaFoldDB" id="A0A250VVL7"/>
<feature type="signal peptide" evidence="1">
    <location>
        <begin position="1"/>
        <end position="34"/>
    </location>
</feature>
<proteinExistence type="predicted"/>
<evidence type="ECO:0000256" key="1">
    <source>
        <dbReference type="SAM" id="SignalP"/>
    </source>
</evidence>
<feature type="chain" id="PRO_5013077946" evidence="1">
    <location>
        <begin position="35"/>
        <end position="56"/>
    </location>
</feature>
<comment type="caution">
    <text evidence="2">The sequence shown here is derived from an EMBL/GenBank/DDBJ whole genome shotgun (WGS) entry which is preliminary data.</text>
</comment>
<dbReference type="Proteomes" id="UP000217446">
    <property type="component" value="Unassembled WGS sequence"/>
</dbReference>
<evidence type="ECO:0000313" key="2">
    <source>
        <dbReference type="EMBL" id="GAX58000.1"/>
    </source>
</evidence>
<keyword evidence="3" id="KW-1185">Reference proteome</keyword>
<name>A0A250VVL7_STROL</name>
<evidence type="ECO:0000313" key="3">
    <source>
        <dbReference type="Proteomes" id="UP000217446"/>
    </source>
</evidence>
<sequence length="56" mass="5550">MKRVGSRGRMAITGTTPLRAVALALACTLSPSSAASSSPLLAEQTIAALAEHGVTG</sequence>
<accession>A0A250VVL7</accession>